<dbReference type="EMBL" id="JWZX01001957">
    <property type="protein sequence ID" value="KOO31698.1"/>
    <property type="molecule type" value="Genomic_DNA"/>
</dbReference>
<dbReference type="GO" id="GO:0005509">
    <property type="term" value="F:calcium ion binding"/>
    <property type="evidence" value="ECO:0007669"/>
    <property type="project" value="InterPro"/>
</dbReference>
<feature type="compositionally biased region" description="Pro residues" evidence="3">
    <location>
        <begin position="42"/>
        <end position="60"/>
    </location>
</feature>
<dbReference type="PROSITE" id="PS00018">
    <property type="entry name" value="EF_HAND_1"/>
    <property type="match status" value="2"/>
</dbReference>
<name>A0A0M0JZZ1_9EUKA</name>
<dbReference type="Gene3D" id="1.10.238.10">
    <property type="entry name" value="EF-hand"/>
    <property type="match status" value="1"/>
</dbReference>
<dbReference type="InterPro" id="IPR018247">
    <property type="entry name" value="EF_Hand_1_Ca_BS"/>
</dbReference>
<dbReference type="SUPFAM" id="SSF47473">
    <property type="entry name" value="EF-hand"/>
    <property type="match status" value="1"/>
</dbReference>
<evidence type="ECO:0000256" key="3">
    <source>
        <dbReference type="SAM" id="MobiDB-lite"/>
    </source>
</evidence>
<evidence type="ECO:0000256" key="1">
    <source>
        <dbReference type="ARBA" id="ARBA00022737"/>
    </source>
</evidence>
<feature type="domain" description="EF-hand" evidence="4">
    <location>
        <begin position="130"/>
        <end position="165"/>
    </location>
</feature>
<dbReference type="SMART" id="SM00054">
    <property type="entry name" value="EFh"/>
    <property type="match status" value="3"/>
</dbReference>
<dbReference type="Gene3D" id="1.20.5.190">
    <property type="match status" value="1"/>
</dbReference>
<dbReference type="InterPro" id="IPR002048">
    <property type="entry name" value="EF_hand_dom"/>
</dbReference>
<dbReference type="InterPro" id="IPR011992">
    <property type="entry name" value="EF-hand-dom_pair"/>
</dbReference>
<dbReference type="AlphaFoldDB" id="A0A0M0JZZ1"/>
<gene>
    <name evidence="5" type="ORF">Ctob_014983</name>
</gene>
<keyword evidence="1" id="KW-0677">Repeat</keyword>
<evidence type="ECO:0000256" key="2">
    <source>
        <dbReference type="ARBA" id="ARBA00022837"/>
    </source>
</evidence>
<dbReference type="PROSITE" id="PS50222">
    <property type="entry name" value="EF_HAND_2"/>
    <property type="match status" value="2"/>
</dbReference>
<keyword evidence="6" id="KW-1185">Reference proteome</keyword>
<evidence type="ECO:0000259" key="4">
    <source>
        <dbReference type="PROSITE" id="PS50222"/>
    </source>
</evidence>
<evidence type="ECO:0000313" key="6">
    <source>
        <dbReference type="Proteomes" id="UP000037460"/>
    </source>
</evidence>
<dbReference type="PANTHER" id="PTHR23050">
    <property type="entry name" value="CALCIUM BINDING PROTEIN"/>
    <property type="match status" value="1"/>
</dbReference>
<keyword evidence="2" id="KW-0106">Calcium</keyword>
<dbReference type="PROSITE" id="PS50096">
    <property type="entry name" value="IQ"/>
    <property type="match status" value="2"/>
</dbReference>
<sequence>MNGVNASAILSAYDDNPDGKLDLAEFTLVVRDLTEQRAALEPHPPISPRRPQPPLQPPPVDLEQEAAASRLQHEIRAHQAEKHEERAEQQRAAMVVQKNLRGAKGRKKYLDEKDRLVSHYHKLLQKQIQTRFKSYARCFRMIDADNSGSIDPAELKTHLPGMFNLTIPDSVMEDLIKLTDKDGDGEIRFAEFARVF</sequence>
<comment type="caution">
    <text evidence="5">The sequence shown here is derived from an EMBL/GenBank/DDBJ whole genome shotgun (WGS) entry which is preliminary data.</text>
</comment>
<dbReference type="InterPro" id="IPR050145">
    <property type="entry name" value="Centrin_CML-like"/>
</dbReference>
<organism evidence="5 6">
    <name type="scientific">Chrysochromulina tobinii</name>
    <dbReference type="NCBI Taxonomy" id="1460289"/>
    <lineage>
        <taxon>Eukaryota</taxon>
        <taxon>Haptista</taxon>
        <taxon>Haptophyta</taxon>
        <taxon>Prymnesiophyceae</taxon>
        <taxon>Prymnesiales</taxon>
        <taxon>Chrysochromulinaceae</taxon>
        <taxon>Chrysochromulina</taxon>
    </lineage>
</organism>
<reference evidence="6" key="1">
    <citation type="journal article" date="2015" name="PLoS Genet.">
        <title>Genome Sequence and Transcriptome Analyses of Chrysochromulina tobin: Metabolic Tools for Enhanced Algal Fitness in the Prominent Order Prymnesiales (Haptophyceae).</title>
        <authorList>
            <person name="Hovde B.T."/>
            <person name="Deodato C.R."/>
            <person name="Hunsperger H.M."/>
            <person name="Ryken S.A."/>
            <person name="Yost W."/>
            <person name="Jha R.K."/>
            <person name="Patterson J."/>
            <person name="Monnat R.J. Jr."/>
            <person name="Barlow S.B."/>
            <person name="Starkenburg S.R."/>
            <person name="Cattolico R.A."/>
        </authorList>
    </citation>
    <scope>NUCLEOTIDE SEQUENCE</scope>
    <source>
        <strain evidence="6">CCMP291</strain>
    </source>
</reference>
<feature type="domain" description="EF-hand" evidence="4">
    <location>
        <begin position="167"/>
        <end position="196"/>
    </location>
</feature>
<dbReference type="OrthoDB" id="191686at2759"/>
<proteinExistence type="predicted"/>
<evidence type="ECO:0000313" key="5">
    <source>
        <dbReference type="EMBL" id="KOO31698.1"/>
    </source>
</evidence>
<dbReference type="CDD" id="cd00051">
    <property type="entry name" value="EFh"/>
    <property type="match status" value="1"/>
</dbReference>
<feature type="region of interest" description="Disordered" evidence="3">
    <location>
        <begin position="39"/>
        <end position="60"/>
    </location>
</feature>
<accession>A0A0M0JZZ1</accession>
<dbReference type="Proteomes" id="UP000037460">
    <property type="component" value="Unassembled WGS sequence"/>
</dbReference>
<protein>
    <recommendedName>
        <fullName evidence="4">EF-hand domain-containing protein</fullName>
    </recommendedName>
</protein>
<dbReference type="Pfam" id="PF13499">
    <property type="entry name" value="EF-hand_7"/>
    <property type="match status" value="1"/>
</dbReference>